<comment type="caution">
    <text evidence="3">The sequence shown here is derived from an EMBL/GenBank/DDBJ whole genome shotgun (WGS) entry which is preliminary data.</text>
</comment>
<evidence type="ECO:0000313" key="4">
    <source>
        <dbReference type="Proteomes" id="UP001152795"/>
    </source>
</evidence>
<dbReference type="AlphaFoldDB" id="A0A6S7FTR5"/>
<dbReference type="InterPro" id="IPR015917">
    <property type="entry name" value="Pept_C14A"/>
</dbReference>
<dbReference type="InterPro" id="IPR029030">
    <property type="entry name" value="Caspase-like_dom_sf"/>
</dbReference>
<dbReference type="InterPro" id="IPR011600">
    <property type="entry name" value="Pept_C14_caspase"/>
</dbReference>
<dbReference type="EMBL" id="CACRXK020000174">
    <property type="protein sequence ID" value="CAB3979186.1"/>
    <property type="molecule type" value="Genomic_DNA"/>
</dbReference>
<keyword evidence="4" id="KW-1185">Reference proteome</keyword>
<dbReference type="OrthoDB" id="6116485at2759"/>
<accession>A0A6S7FTR5</accession>
<dbReference type="InterPro" id="IPR052039">
    <property type="entry name" value="Caspase-related_regulators"/>
</dbReference>
<dbReference type="PROSITE" id="PS50207">
    <property type="entry name" value="CASPASE_P10"/>
    <property type="match status" value="1"/>
</dbReference>
<dbReference type="InterPro" id="IPR001309">
    <property type="entry name" value="Pept_C14_p20"/>
</dbReference>
<evidence type="ECO:0000256" key="1">
    <source>
        <dbReference type="ARBA" id="ARBA00010134"/>
    </source>
</evidence>
<dbReference type="InterPro" id="IPR002138">
    <property type="entry name" value="Pept_C14_p10"/>
</dbReference>
<dbReference type="PRINTS" id="PR00376">
    <property type="entry name" value="IL1BCENZYME"/>
</dbReference>
<dbReference type="SUPFAM" id="SSF52129">
    <property type="entry name" value="Caspase-like"/>
    <property type="match status" value="1"/>
</dbReference>
<proteinExistence type="inferred from homology"/>
<dbReference type="GO" id="GO:0004197">
    <property type="term" value="F:cysteine-type endopeptidase activity"/>
    <property type="evidence" value="ECO:0007669"/>
    <property type="project" value="InterPro"/>
</dbReference>
<dbReference type="PROSITE" id="PS50208">
    <property type="entry name" value="CASPASE_P20"/>
    <property type="match status" value="1"/>
</dbReference>
<organism evidence="3 4">
    <name type="scientific">Paramuricea clavata</name>
    <name type="common">Red gorgonian</name>
    <name type="synonym">Violescent sea-whip</name>
    <dbReference type="NCBI Taxonomy" id="317549"/>
    <lineage>
        <taxon>Eukaryota</taxon>
        <taxon>Metazoa</taxon>
        <taxon>Cnidaria</taxon>
        <taxon>Anthozoa</taxon>
        <taxon>Octocorallia</taxon>
        <taxon>Malacalcyonacea</taxon>
        <taxon>Plexauridae</taxon>
        <taxon>Paramuricea</taxon>
    </lineage>
</organism>
<comment type="similarity">
    <text evidence="1 2">Belongs to the peptidase C14A family.</text>
</comment>
<dbReference type="Proteomes" id="UP001152795">
    <property type="component" value="Unassembled WGS sequence"/>
</dbReference>
<sequence>MAMLIEFNIDRFAIHNGFVLVIVNRSFQGSWLPDRPGAEVDKTKIVTFCTNFRYNFHTRDNLKAQEMKDVCEEISANVNFSTYDAFICFISSHGDEGNAIYGVDGNSVTVDEIVSQFKGIPSLANKPKLFFMQNCRGRNIDLGQSAVMEQAEVQADHGSRPPTPIRLPIEADILVSYSSVDGYEPYRDVSTGSWFITKLTEILNEHEPNMNLTDLLSMVNKRVARVDSRGRKQMPCFTSTLRKPVYFKMRRIGRTLTPDLL</sequence>
<gene>
    <name evidence="3" type="ORF">PACLA_8A048536</name>
</gene>
<evidence type="ECO:0000313" key="3">
    <source>
        <dbReference type="EMBL" id="CAB3979186.1"/>
    </source>
</evidence>
<dbReference type="CDD" id="cd00032">
    <property type="entry name" value="CASc"/>
    <property type="match status" value="1"/>
</dbReference>
<evidence type="ECO:0000256" key="2">
    <source>
        <dbReference type="RuleBase" id="RU003971"/>
    </source>
</evidence>
<dbReference type="GO" id="GO:0006508">
    <property type="term" value="P:proteolysis"/>
    <property type="evidence" value="ECO:0007669"/>
    <property type="project" value="InterPro"/>
</dbReference>
<protein>
    <submittedName>
        <fullName evidence="3">Caspase-3</fullName>
    </submittedName>
</protein>
<name>A0A6S7FTR5_PARCT</name>
<dbReference type="Pfam" id="PF00656">
    <property type="entry name" value="Peptidase_C14"/>
    <property type="match status" value="1"/>
</dbReference>
<reference evidence="3" key="1">
    <citation type="submission" date="2020-04" db="EMBL/GenBank/DDBJ databases">
        <authorList>
            <person name="Alioto T."/>
            <person name="Alioto T."/>
            <person name="Gomez Garrido J."/>
        </authorList>
    </citation>
    <scope>NUCLEOTIDE SEQUENCE</scope>
    <source>
        <strain evidence="3">A484AB</strain>
    </source>
</reference>
<dbReference type="Gene3D" id="3.40.50.1460">
    <property type="match status" value="1"/>
</dbReference>
<dbReference type="PANTHER" id="PTHR22576:SF41">
    <property type="entry name" value="CASPASE 14, APOPTOSIS-RELATED CYSTEINE PEPTIDASE"/>
    <property type="match status" value="1"/>
</dbReference>
<dbReference type="SMART" id="SM00115">
    <property type="entry name" value="CASc"/>
    <property type="match status" value="1"/>
</dbReference>
<dbReference type="PANTHER" id="PTHR22576">
    <property type="entry name" value="MUCOSA ASSOCIATED LYMPHOID TISSUE LYMPHOMA TRANSLOCATION PROTEIN 1/PARACASPASE"/>
    <property type="match status" value="1"/>
</dbReference>